<dbReference type="Pfam" id="PF00887">
    <property type="entry name" value="ACBP"/>
    <property type="match status" value="1"/>
</dbReference>
<keyword evidence="1" id="KW-0812">Transmembrane</keyword>
<evidence type="ECO:0000313" key="3">
    <source>
        <dbReference type="EMBL" id="CAK0791392.1"/>
    </source>
</evidence>
<proteinExistence type="predicted"/>
<dbReference type="EMBL" id="CAUYUJ010000570">
    <property type="protein sequence ID" value="CAK0791392.1"/>
    <property type="molecule type" value="Genomic_DNA"/>
</dbReference>
<evidence type="ECO:0000259" key="2">
    <source>
        <dbReference type="PROSITE" id="PS51228"/>
    </source>
</evidence>
<dbReference type="Proteomes" id="UP001189429">
    <property type="component" value="Unassembled WGS sequence"/>
</dbReference>
<feature type="domain" description="ACB" evidence="2">
    <location>
        <begin position="60"/>
        <end position="143"/>
    </location>
</feature>
<dbReference type="Gene3D" id="1.20.80.10">
    <property type="match status" value="1"/>
</dbReference>
<protein>
    <recommendedName>
        <fullName evidence="2">ACB domain-containing protein</fullName>
    </recommendedName>
</protein>
<comment type="caution">
    <text evidence="3">The sequence shown here is derived from an EMBL/GenBank/DDBJ whole genome shotgun (WGS) entry which is preliminary data.</text>
</comment>
<dbReference type="InterPro" id="IPR000582">
    <property type="entry name" value="Acyl-CoA-binding_protein"/>
</dbReference>
<accession>A0ABN9PF83</accession>
<reference evidence="3" key="1">
    <citation type="submission" date="2023-10" db="EMBL/GenBank/DDBJ databases">
        <authorList>
            <person name="Chen Y."/>
            <person name="Shah S."/>
            <person name="Dougan E. K."/>
            <person name="Thang M."/>
            <person name="Chan C."/>
        </authorList>
    </citation>
    <scope>NUCLEOTIDE SEQUENCE [LARGE SCALE GENOMIC DNA]</scope>
</reference>
<dbReference type="PROSITE" id="PS51228">
    <property type="entry name" value="ACB_2"/>
    <property type="match status" value="1"/>
</dbReference>
<feature type="transmembrane region" description="Helical" evidence="1">
    <location>
        <begin position="6"/>
        <end position="27"/>
    </location>
</feature>
<evidence type="ECO:0000313" key="4">
    <source>
        <dbReference type="Proteomes" id="UP001189429"/>
    </source>
</evidence>
<name>A0ABN9PF83_9DINO</name>
<dbReference type="SUPFAM" id="SSF47027">
    <property type="entry name" value="Acyl-CoA binding protein"/>
    <property type="match status" value="1"/>
</dbReference>
<evidence type="ECO:0000256" key="1">
    <source>
        <dbReference type="SAM" id="Phobius"/>
    </source>
</evidence>
<keyword evidence="1" id="KW-1133">Transmembrane helix</keyword>
<keyword evidence="1" id="KW-0472">Membrane</keyword>
<sequence>MPRGGFGGFLAGLFNALMGVICVLMSFGIKPDVEYMAVGLLGPQRYASSDASSGSDPGGRTQFMKAEAAWMQMKEQLSGKACRELWALHKQATEGDCRVPKPAGVFNGGEKEQWRLWMSLQGIPAEQAMAMFAERLQREEDSL</sequence>
<keyword evidence="4" id="KW-1185">Reference proteome</keyword>
<dbReference type="InterPro" id="IPR014352">
    <property type="entry name" value="FERM/acyl-CoA-bd_prot_sf"/>
</dbReference>
<dbReference type="InterPro" id="IPR035984">
    <property type="entry name" value="Acyl-CoA-binding_sf"/>
</dbReference>
<organism evidence="3 4">
    <name type="scientific">Prorocentrum cordatum</name>
    <dbReference type="NCBI Taxonomy" id="2364126"/>
    <lineage>
        <taxon>Eukaryota</taxon>
        <taxon>Sar</taxon>
        <taxon>Alveolata</taxon>
        <taxon>Dinophyceae</taxon>
        <taxon>Prorocentrales</taxon>
        <taxon>Prorocentraceae</taxon>
        <taxon>Prorocentrum</taxon>
    </lineage>
</organism>
<gene>
    <name evidence="3" type="ORF">PCOR1329_LOCUS2295</name>
</gene>